<keyword evidence="2" id="KW-0472">Membrane</keyword>
<evidence type="ECO:0000313" key="3">
    <source>
        <dbReference type="EMBL" id="MDQ0684680.1"/>
    </source>
</evidence>
<keyword evidence="2" id="KW-1133">Transmembrane helix</keyword>
<protein>
    <recommendedName>
        <fullName evidence="5">Secreted protein</fullName>
    </recommendedName>
</protein>
<accession>A0ABU0Q1Y7</accession>
<keyword evidence="2" id="KW-0812">Transmembrane</keyword>
<organism evidence="3 4">
    <name type="scientific">Streptomyces achromogenes</name>
    <dbReference type="NCBI Taxonomy" id="67255"/>
    <lineage>
        <taxon>Bacteria</taxon>
        <taxon>Bacillati</taxon>
        <taxon>Actinomycetota</taxon>
        <taxon>Actinomycetes</taxon>
        <taxon>Kitasatosporales</taxon>
        <taxon>Streptomycetaceae</taxon>
        <taxon>Streptomyces</taxon>
    </lineage>
</organism>
<name>A0ABU0Q1Y7_STRAH</name>
<feature type="transmembrane region" description="Helical" evidence="2">
    <location>
        <begin position="45"/>
        <end position="67"/>
    </location>
</feature>
<reference evidence="3 4" key="1">
    <citation type="submission" date="2023-07" db="EMBL/GenBank/DDBJ databases">
        <title>Comparative genomics of wheat-associated soil bacteria to identify genetic determinants of phenazine resistance.</title>
        <authorList>
            <person name="Mouncey N."/>
        </authorList>
    </citation>
    <scope>NUCLEOTIDE SEQUENCE [LARGE SCALE GENOMIC DNA]</scope>
    <source>
        <strain evidence="3 4">W4I19-2</strain>
    </source>
</reference>
<dbReference type="Proteomes" id="UP001243364">
    <property type="component" value="Unassembled WGS sequence"/>
</dbReference>
<evidence type="ECO:0000256" key="2">
    <source>
        <dbReference type="SAM" id="Phobius"/>
    </source>
</evidence>
<keyword evidence="4" id="KW-1185">Reference proteome</keyword>
<evidence type="ECO:0008006" key="5">
    <source>
        <dbReference type="Google" id="ProtNLM"/>
    </source>
</evidence>
<sequence length="293" mass="30496">MSESPQTTEAATPEATAAETPEATAAGTAVVGEPVAPRARRAGRIVAVAGSVLLACALVGGVGYTVVTVQNADRETGSPTWKFPRVPAVADDKAGGNGKKEGAAGSGLSALLLPYGTDGYQPGPDLAEFGPDAEFSGAQATALRKESLKDLPSASRRKLEKLIDKERIKGVAMRSYAVDWSDYNIKDTITLDVTLSRQENPTAVRRSATAFNGFVTAMDVFRKGPKIEGHPDARCFLSPKGESTDLGTALCTAAVGDVLVSVTSAAPEPIDGTFVAKFFAKQLDRIDDPGQAV</sequence>
<feature type="compositionally biased region" description="Low complexity" evidence="1">
    <location>
        <begin position="7"/>
        <end position="29"/>
    </location>
</feature>
<feature type="region of interest" description="Disordered" evidence="1">
    <location>
        <begin position="1"/>
        <end position="29"/>
    </location>
</feature>
<evidence type="ECO:0000313" key="4">
    <source>
        <dbReference type="Proteomes" id="UP001243364"/>
    </source>
</evidence>
<comment type="caution">
    <text evidence="3">The sequence shown here is derived from an EMBL/GenBank/DDBJ whole genome shotgun (WGS) entry which is preliminary data.</text>
</comment>
<gene>
    <name evidence="3" type="ORF">QFZ56_003643</name>
</gene>
<evidence type="ECO:0000256" key="1">
    <source>
        <dbReference type="SAM" id="MobiDB-lite"/>
    </source>
</evidence>
<dbReference type="EMBL" id="JAUSYA010000001">
    <property type="protein sequence ID" value="MDQ0684680.1"/>
    <property type="molecule type" value="Genomic_DNA"/>
</dbReference>
<dbReference type="RefSeq" id="WP_307044091.1">
    <property type="nucleotide sequence ID" value="NZ_JAUSYA010000001.1"/>
</dbReference>
<proteinExistence type="predicted"/>